<gene>
    <name evidence="2" type="ORF">K452DRAFT_311880</name>
</gene>
<sequence>MPIASTHHHRTCTLSPPIATSLTSPAGAPSRTTVPHHSNTAHPPTPSSLAPSTTCPQFSRHAHHKPQNLFHPSFAPPPPQPLPHHHHRCRRTPASATAAPQHEVSLAHFLFPHNNNNNLPTVPALLSLASARRLAFFPDDPNHNA</sequence>
<feature type="compositionally biased region" description="Basic residues" evidence="1">
    <location>
        <begin position="1"/>
        <end position="11"/>
    </location>
</feature>
<proteinExistence type="predicted"/>
<dbReference type="Proteomes" id="UP000799438">
    <property type="component" value="Unassembled WGS sequence"/>
</dbReference>
<feature type="compositionally biased region" description="Low complexity" evidence="1">
    <location>
        <begin position="47"/>
        <end position="56"/>
    </location>
</feature>
<accession>A0A6A6B2R1</accession>
<feature type="region of interest" description="Disordered" evidence="1">
    <location>
        <begin position="1"/>
        <end position="99"/>
    </location>
</feature>
<evidence type="ECO:0000256" key="1">
    <source>
        <dbReference type="SAM" id="MobiDB-lite"/>
    </source>
</evidence>
<evidence type="ECO:0000313" key="3">
    <source>
        <dbReference type="Proteomes" id="UP000799438"/>
    </source>
</evidence>
<name>A0A6A6B2R1_9PEZI</name>
<keyword evidence="3" id="KW-1185">Reference proteome</keyword>
<feature type="compositionally biased region" description="Polar residues" evidence="1">
    <location>
        <begin position="12"/>
        <end position="42"/>
    </location>
</feature>
<evidence type="ECO:0000313" key="2">
    <source>
        <dbReference type="EMBL" id="KAF2138106.1"/>
    </source>
</evidence>
<dbReference type="AlphaFoldDB" id="A0A6A6B2R1"/>
<dbReference type="EMBL" id="ML995498">
    <property type="protein sequence ID" value="KAF2138106.1"/>
    <property type="molecule type" value="Genomic_DNA"/>
</dbReference>
<dbReference type="RefSeq" id="XP_033393819.1">
    <property type="nucleotide sequence ID" value="XM_033543475.1"/>
</dbReference>
<dbReference type="GeneID" id="54300972"/>
<protein>
    <submittedName>
        <fullName evidence="2">Uncharacterized protein</fullName>
    </submittedName>
</protein>
<reference evidence="2" key="1">
    <citation type="journal article" date="2020" name="Stud. Mycol.">
        <title>101 Dothideomycetes genomes: a test case for predicting lifestyles and emergence of pathogens.</title>
        <authorList>
            <person name="Haridas S."/>
            <person name="Albert R."/>
            <person name="Binder M."/>
            <person name="Bloem J."/>
            <person name="Labutti K."/>
            <person name="Salamov A."/>
            <person name="Andreopoulos B."/>
            <person name="Baker S."/>
            <person name="Barry K."/>
            <person name="Bills G."/>
            <person name="Bluhm B."/>
            <person name="Cannon C."/>
            <person name="Castanera R."/>
            <person name="Culley D."/>
            <person name="Daum C."/>
            <person name="Ezra D."/>
            <person name="Gonzalez J."/>
            <person name="Henrissat B."/>
            <person name="Kuo A."/>
            <person name="Liang C."/>
            <person name="Lipzen A."/>
            <person name="Lutzoni F."/>
            <person name="Magnuson J."/>
            <person name="Mondo S."/>
            <person name="Nolan M."/>
            <person name="Ohm R."/>
            <person name="Pangilinan J."/>
            <person name="Park H.-J."/>
            <person name="Ramirez L."/>
            <person name="Alfaro M."/>
            <person name="Sun H."/>
            <person name="Tritt A."/>
            <person name="Yoshinaga Y."/>
            <person name="Zwiers L.-H."/>
            <person name="Turgeon B."/>
            <person name="Goodwin S."/>
            <person name="Spatafora J."/>
            <person name="Crous P."/>
            <person name="Grigoriev I."/>
        </authorList>
    </citation>
    <scope>NUCLEOTIDE SEQUENCE</scope>
    <source>
        <strain evidence="2">CBS 121167</strain>
    </source>
</reference>
<organism evidence="2 3">
    <name type="scientific">Aplosporella prunicola CBS 121167</name>
    <dbReference type="NCBI Taxonomy" id="1176127"/>
    <lineage>
        <taxon>Eukaryota</taxon>
        <taxon>Fungi</taxon>
        <taxon>Dikarya</taxon>
        <taxon>Ascomycota</taxon>
        <taxon>Pezizomycotina</taxon>
        <taxon>Dothideomycetes</taxon>
        <taxon>Dothideomycetes incertae sedis</taxon>
        <taxon>Botryosphaeriales</taxon>
        <taxon>Aplosporellaceae</taxon>
        <taxon>Aplosporella</taxon>
    </lineage>
</organism>